<feature type="region of interest" description="Disordered" evidence="1">
    <location>
        <begin position="1"/>
        <end position="23"/>
    </location>
</feature>
<reference evidence="3" key="1">
    <citation type="submission" date="2022-11" db="UniProtKB">
        <authorList>
            <consortium name="WormBaseParasite"/>
        </authorList>
    </citation>
    <scope>IDENTIFICATION</scope>
</reference>
<dbReference type="WBParaSite" id="nRc.2.0.1.t38272-RA">
    <property type="protein sequence ID" value="nRc.2.0.1.t38272-RA"/>
    <property type="gene ID" value="nRc.2.0.1.g38272"/>
</dbReference>
<keyword evidence="2" id="KW-1185">Reference proteome</keyword>
<protein>
    <submittedName>
        <fullName evidence="3">Uncharacterized protein</fullName>
    </submittedName>
</protein>
<sequence length="43" mass="4696">MSAAVLAQAPGQVHSPDPGKSHPVIYNSKSLVFLREILVYFDI</sequence>
<evidence type="ECO:0000313" key="2">
    <source>
        <dbReference type="Proteomes" id="UP000887565"/>
    </source>
</evidence>
<proteinExistence type="predicted"/>
<dbReference type="Proteomes" id="UP000887565">
    <property type="component" value="Unplaced"/>
</dbReference>
<organism evidence="2 3">
    <name type="scientific">Romanomermis culicivorax</name>
    <name type="common">Nematode worm</name>
    <dbReference type="NCBI Taxonomy" id="13658"/>
    <lineage>
        <taxon>Eukaryota</taxon>
        <taxon>Metazoa</taxon>
        <taxon>Ecdysozoa</taxon>
        <taxon>Nematoda</taxon>
        <taxon>Enoplea</taxon>
        <taxon>Dorylaimia</taxon>
        <taxon>Mermithida</taxon>
        <taxon>Mermithoidea</taxon>
        <taxon>Mermithidae</taxon>
        <taxon>Romanomermis</taxon>
    </lineage>
</organism>
<accession>A0A915KHQ5</accession>
<name>A0A915KHQ5_ROMCU</name>
<dbReference type="AlphaFoldDB" id="A0A915KHQ5"/>
<evidence type="ECO:0000313" key="3">
    <source>
        <dbReference type="WBParaSite" id="nRc.2.0.1.t38272-RA"/>
    </source>
</evidence>
<evidence type="ECO:0000256" key="1">
    <source>
        <dbReference type="SAM" id="MobiDB-lite"/>
    </source>
</evidence>